<dbReference type="PATRIC" id="fig|1097667.3.peg.3554"/>
<dbReference type="RefSeq" id="WP_007577812.1">
    <property type="nucleotide sequence ID" value="NZ_AGUD01000266.1"/>
</dbReference>
<reference evidence="1 2" key="1">
    <citation type="journal article" date="2013" name="Biodegradation">
        <title>Quantitative proteomic analysis of ibuprofen-degrading Patulibacter sp. strain I11.</title>
        <authorList>
            <person name="Almeida B."/>
            <person name="Kjeldal H."/>
            <person name="Lolas I."/>
            <person name="Knudsen A.D."/>
            <person name="Carvalho G."/>
            <person name="Nielsen K.L."/>
            <person name="Barreto Crespo M.T."/>
            <person name="Stensballe A."/>
            <person name="Nielsen J.L."/>
        </authorList>
    </citation>
    <scope>NUCLEOTIDE SEQUENCE [LARGE SCALE GENOMIC DNA]</scope>
    <source>
        <strain evidence="1 2">I11</strain>
    </source>
</reference>
<dbReference type="Proteomes" id="UP000005143">
    <property type="component" value="Unassembled WGS sequence"/>
</dbReference>
<gene>
    <name evidence="1" type="ORF">PAI11_35830</name>
</gene>
<accession>H0E9R3</accession>
<organism evidence="1 2">
    <name type="scientific">Patulibacter medicamentivorans</name>
    <dbReference type="NCBI Taxonomy" id="1097667"/>
    <lineage>
        <taxon>Bacteria</taxon>
        <taxon>Bacillati</taxon>
        <taxon>Actinomycetota</taxon>
        <taxon>Thermoleophilia</taxon>
        <taxon>Solirubrobacterales</taxon>
        <taxon>Patulibacteraceae</taxon>
        <taxon>Patulibacter</taxon>
    </lineage>
</organism>
<sequence length="318" mass="35354">MGDRTGIQWTDATWNPVTGCSKVSPGCANCYAETVAKRFPEKFTDDGTFRPWTPENTGHNVLLHPDRLDQPLRWTRPRMVFVNSMSDLFHDDVPAEFIAEVFAVMAAAPTHTFQLLTKRPERMQAVVGSPLFRNVVEAKLAALIRGGAAAPPDYLAGTWPLLNVWLGVSIENRRYVDRADVLRATPADVRFISAEPLIGPVVYDRWTGDPGHQVHGSWLDVYDGPQLDLTNIDWLIVGGESGPDARTMDLAWVRALRDACAASGTAFFMKQLGTRLAAGLASRKGDDPDEWPEDIRVRQMPDLYRQRWMLGPTQAGPS</sequence>
<protein>
    <submittedName>
        <fullName evidence="1">Phage protein</fullName>
    </submittedName>
</protein>
<evidence type="ECO:0000313" key="2">
    <source>
        <dbReference type="Proteomes" id="UP000005143"/>
    </source>
</evidence>
<dbReference type="EMBL" id="AGUD01000266">
    <property type="protein sequence ID" value="EHN09607.1"/>
    <property type="molecule type" value="Genomic_DNA"/>
</dbReference>
<proteinExistence type="predicted"/>
<dbReference type="InterPro" id="IPR011101">
    <property type="entry name" value="DUF5131"/>
</dbReference>
<keyword evidence="2" id="KW-1185">Reference proteome</keyword>
<dbReference type="AlphaFoldDB" id="H0E9R3"/>
<name>H0E9R3_9ACTN</name>
<dbReference type="OrthoDB" id="9787478at2"/>
<evidence type="ECO:0000313" key="1">
    <source>
        <dbReference type="EMBL" id="EHN09607.1"/>
    </source>
</evidence>
<comment type="caution">
    <text evidence="1">The sequence shown here is derived from an EMBL/GenBank/DDBJ whole genome shotgun (WGS) entry which is preliminary data.</text>
</comment>
<dbReference type="Pfam" id="PF07505">
    <property type="entry name" value="DUF5131"/>
    <property type="match status" value="1"/>
</dbReference>